<dbReference type="PANTHER" id="PTHR14319:SF3">
    <property type="entry name" value="TRANSMEMBRANE PROTEIN-LIKE PROTEIN"/>
    <property type="match status" value="1"/>
</dbReference>
<feature type="transmembrane region" description="Helical" evidence="7">
    <location>
        <begin position="1127"/>
        <end position="1145"/>
    </location>
</feature>
<feature type="chain" id="PRO_5041724683" description="EGF-like domain-containing protein" evidence="8">
    <location>
        <begin position="19"/>
        <end position="1294"/>
    </location>
</feature>
<evidence type="ECO:0000256" key="6">
    <source>
        <dbReference type="ARBA" id="ARBA00023136"/>
    </source>
</evidence>
<keyword evidence="4 7" id="KW-0812">Transmembrane</keyword>
<feature type="transmembrane region" description="Helical" evidence="7">
    <location>
        <begin position="1062"/>
        <end position="1083"/>
    </location>
</feature>
<dbReference type="InterPro" id="IPR021910">
    <property type="entry name" value="NGX6/PGAP6/MYMK"/>
</dbReference>
<accession>A0AA85EQS5</accession>
<keyword evidence="9" id="KW-1185">Reference proteome</keyword>
<evidence type="ECO:0000256" key="4">
    <source>
        <dbReference type="ARBA" id="ARBA00022692"/>
    </source>
</evidence>
<feature type="transmembrane region" description="Helical" evidence="7">
    <location>
        <begin position="1016"/>
        <end position="1033"/>
    </location>
</feature>
<evidence type="ECO:0000313" key="10">
    <source>
        <dbReference type="WBParaSite" id="SRDH1_19010.1"/>
    </source>
</evidence>
<sequence length="1294" mass="147263">MLWHILFILNLILSSTFSLLETEKLPHFALRSFLSTNDIVYFNFPIPQHTFVTKLSISITFHGCNPENISLTLRSGSFPVVRPFGVSVPNGILEPINSHSLNIPIKESFNLTFTSEDCGTYSQFHVRSINLRNAANIDININGPVVGMWYIGAYMTTSFQKECIAWLLPSVRHDISYIDGHISYNYNAQLRHNQSIVHEKPFIAGIHELPSRTIFASHSEEKIFHRKKRRKPFYHSLVHSTADQPMHSSLIPPSSSTESNSNNPYHIRNLSFLVSPFDLELAPMEGRLYLLAIMDEMTSIDVILEDCRIVTPIAPSLGNISVFKPSNSTSKVTRKSSLHDNLPNEIIFDSSACPIIIDGSVEALPSSLSYLHQSQGFRASTTKKHDYGIGFSPNVGSPSSNAFNYTQDSSIQRIFRLLGLRGSQINHYLYILNQASHVAVYLRLVIIPKFGCALMKNSRNFHHDDYLHRQSKKLSSQFLSIKHENKSFKDKINFNRTTNNINYHFFLSISLLPWINPDWPELTPEYGEKKWLKTHYSTNTQQLITSNFGLFDFNHPGYHDLPLCYIWPTPTRVHLPMKFTYHFTYQPDFGRYASLLHLKPWHIVVIPITLNSVMDMSSVLEIALQLNALNVSWQFNETYREPLPRQIILHGCFARHLTNTPKGFTDIHRCPLWIRLATDHGLAVSVAHAISSAASKVFASSQSPRRSERPPNLDTSFNESVDRSFLFFPYPTPGRWYLSLYAECYTAYDAFCGLDQSAVIDVSLIIRSTPCINNHCRQIGEGASLAPSRLLYSNELKVNTSRSRDGSQRWRPPWWSFDGSNKDNSNKENYHFKYNSPFHYVPNKKIGKIPGEGICINLFQRSIHVSTCACPIGYGGLGCMPLPIDYFKTFGLYPNRQILSYDALILALSNLGFIPAILLSVIHRLWIPALVYGYTFLFSTLYHICDTDSNLIPGYNVMHTPNYVSSSSSMFYQSTDIAFKMNIPTSSSSSSKSYIHSQFTSSICVLPVDTLSFCDFFGGIFSIWISTLTIAAIPMKYTQCAFIIGALSLTVAVQIVRYSIGIILVPLIVGLIIILYSWINLCIKLRSLFPPIQWWIISFIPGVLFATIGASMFFHGQSTRDYTKHHSIWHILIGLSLACFLPWPFRWRIALSPIISVHIPLSCGNLPKRYDYNDDLSNTNSLVIPVEIIQNESENLHVCNNVLDGDRDVNLSNEYMTPTKLSYKSIVINKLTNNLNKLTKFTYKVYKKFTSQVDKLFQLNFLLDPLCTRWPKLKWILPYGYKPKNVLSADTQTD</sequence>
<evidence type="ECO:0000256" key="7">
    <source>
        <dbReference type="SAM" id="Phobius"/>
    </source>
</evidence>
<feature type="transmembrane region" description="Helical" evidence="7">
    <location>
        <begin position="1095"/>
        <end position="1115"/>
    </location>
</feature>
<feature type="transmembrane region" description="Helical" evidence="7">
    <location>
        <begin position="925"/>
        <end position="944"/>
    </location>
</feature>
<comment type="subcellular location">
    <subcellularLocation>
        <location evidence="1">Cell membrane</location>
        <topology evidence="1">Multi-pass membrane protein</topology>
    </subcellularLocation>
</comment>
<reference evidence="9" key="1">
    <citation type="submission" date="2022-06" db="EMBL/GenBank/DDBJ databases">
        <authorList>
            <person name="Berger JAMES D."/>
            <person name="Berger JAMES D."/>
        </authorList>
    </citation>
    <scope>NUCLEOTIDE SEQUENCE [LARGE SCALE GENOMIC DNA]</scope>
</reference>
<keyword evidence="3" id="KW-1003">Cell membrane</keyword>
<evidence type="ECO:0008006" key="11">
    <source>
        <dbReference type="Google" id="ProtNLM"/>
    </source>
</evidence>
<feature type="transmembrane region" description="Helical" evidence="7">
    <location>
        <begin position="898"/>
        <end position="918"/>
    </location>
</feature>
<organism evidence="9 10">
    <name type="scientific">Schistosoma rodhaini</name>
    <dbReference type="NCBI Taxonomy" id="6188"/>
    <lineage>
        <taxon>Eukaryota</taxon>
        <taxon>Metazoa</taxon>
        <taxon>Spiralia</taxon>
        <taxon>Lophotrochozoa</taxon>
        <taxon>Platyhelminthes</taxon>
        <taxon>Trematoda</taxon>
        <taxon>Digenea</taxon>
        <taxon>Strigeidida</taxon>
        <taxon>Schistosomatoidea</taxon>
        <taxon>Schistosomatidae</taxon>
        <taxon>Schistosoma</taxon>
    </lineage>
</organism>
<keyword evidence="6 7" id="KW-0472">Membrane</keyword>
<feature type="signal peptide" evidence="8">
    <location>
        <begin position="1"/>
        <end position="18"/>
    </location>
</feature>
<evidence type="ECO:0000256" key="5">
    <source>
        <dbReference type="ARBA" id="ARBA00022989"/>
    </source>
</evidence>
<keyword evidence="8" id="KW-0732">Signal</keyword>
<name>A0AA85EQS5_9TREM</name>
<dbReference type="PANTHER" id="PTHR14319">
    <property type="entry name" value="FIVE-SPAN TRANSMEMBRANE PROTEIN M83"/>
    <property type="match status" value="1"/>
</dbReference>
<dbReference type="WBParaSite" id="SRDH1_19010.1">
    <property type="protein sequence ID" value="SRDH1_19010.1"/>
    <property type="gene ID" value="SRDH1_19010"/>
</dbReference>
<proteinExistence type="inferred from homology"/>
<dbReference type="Pfam" id="PF12036">
    <property type="entry name" value="DUF3522"/>
    <property type="match status" value="2"/>
</dbReference>
<dbReference type="Proteomes" id="UP000050792">
    <property type="component" value="Unassembled WGS sequence"/>
</dbReference>
<comment type="similarity">
    <text evidence="2">Belongs to the TMEM8 family.</text>
</comment>
<reference evidence="10" key="2">
    <citation type="submission" date="2023-11" db="UniProtKB">
        <authorList>
            <consortium name="WormBaseParasite"/>
        </authorList>
    </citation>
    <scope>IDENTIFICATION</scope>
</reference>
<dbReference type="GO" id="GO:0005886">
    <property type="term" value="C:plasma membrane"/>
    <property type="evidence" value="ECO:0007669"/>
    <property type="project" value="UniProtKB-SubCell"/>
</dbReference>
<keyword evidence="5 7" id="KW-1133">Transmembrane helix</keyword>
<evidence type="ECO:0000313" key="9">
    <source>
        <dbReference type="Proteomes" id="UP000050792"/>
    </source>
</evidence>
<protein>
    <recommendedName>
        <fullName evidence="11">EGF-like domain-containing protein</fullName>
    </recommendedName>
</protein>
<evidence type="ECO:0000256" key="2">
    <source>
        <dbReference type="ARBA" id="ARBA00005542"/>
    </source>
</evidence>
<evidence type="ECO:0000256" key="1">
    <source>
        <dbReference type="ARBA" id="ARBA00004651"/>
    </source>
</evidence>
<evidence type="ECO:0000256" key="3">
    <source>
        <dbReference type="ARBA" id="ARBA00022475"/>
    </source>
</evidence>
<evidence type="ECO:0000256" key="8">
    <source>
        <dbReference type="SAM" id="SignalP"/>
    </source>
</evidence>